<accession>A0A5R9IYM6</accession>
<evidence type="ECO:0000313" key="2">
    <source>
        <dbReference type="EMBL" id="TLU70580.1"/>
    </source>
</evidence>
<dbReference type="EMBL" id="VCDI01000013">
    <property type="protein sequence ID" value="TLU70580.1"/>
    <property type="molecule type" value="Genomic_DNA"/>
</dbReference>
<dbReference type="Proteomes" id="UP000305654">
    <property type="component" value="Unassembled WGS sequence"/>
</dbReference>
<proteinExistence type="predicted"/>
<dbReference type="InterPro" id="IPR027417">
    <property type="entry name" value="P-loop_NTPase"/>
</dbReference>
<feature type="compositionally biased region" description="Basic and acidic residues" evidence="1">
    <location>
        <begin position="26"/>
        <end position="43"/>
    </location>
</feature>
<comment type="caution">
    <text evidence="2">The sequence shown here is derived from an EMBL/GenBank/DDBJ whole genome shotgun (WGS) entry which is preliminary data.</text>
</comment>
<dbReference type="RefSeq" id="WP_138328021.1">
    <property type="nucleotide sequence ID" value="NZ_VCDI01000013.1"/>
</dbReference>
<sequence>MRDVVAEYGEVESYHADIPFPGEEPDSGKRERLGSGARQEPKDDAGLVFDEDDWLEADIPQRPWIAKGYLLRRSVTILAGVPGGGKSSLAVSWATSLATGAAFGEFDPIKPRRVLTYNTEDDRDEQRRRFSASLRQFGRIPADLNGQVVRVGIERIGTLFGDRFTEDGSSLGFGPLPAMKSLKKRIEQFKPDVIILDPLVELHDRDENDNTELRRVVAEFRTLAIEHDAAVVLLHHTKKGSGSAVGDADSIRGAGAIVGAGRIALTITKMSEDDAKNYGISEQSRRHYLRLDEAKANYSETPVDWFEKNVHQLDNGEGVMALAPWETPVDAVSVETRALIENEVALGSSVGPWSPKLSADPRSIRNLLLRHGVTTAKGQKGVVKGLQDCGITIQNFRHESRREAQGFRTADGRPAAKWVSEAETE</sequence>
<reference evidence="2 3" key="1">
    <citation type="submission" date="2019-05" db="EMBL/GenBank/DDBJ databases">
        <authorList>
            <person name="Pankratov T."/>
            <person name="Grouzdev D."/>
        </authorList>
    </citation>
    <scope>NUCLEOTIDE SEQUENCE [LARGE SCALE GENOMIC DNA]</scope>
    <source>
        <strain evidence="2 3">KEBCLARHB70R</strain>
    </source>
</reference>
<gene>
    <name evidence="2" type="ORF">FE263_21075</name>
</gene>
<dbReference type="SUPFAM" id="SSF52540">
    <property type="entry name" value="P-loop containing nucleoside triphosphate hydrolases"/>
    <property type="match status" value="1"/>
</dbReference>
<evidence type="ECO:0000313" key="3">
    <source>
        <dbReference type="Proteomes" id="UP000305654"/>
    </source>
</evidence>
<name>A0A5R9IYM6_9PROT</name>
<dbReference type="Pfam" id="PF13481">
    <property type="entry name" value="AAA_25"/>
    <property type="match status" value="1"/>
</dbReference>
<feature type="region of interest" description="Disordered" evidence="1">
    <location>
        <begin position="1"/>
        <end position="43"/>
    </location>
</feature>
<dbReference type="AlphaFoldDB" id="A0A5R9IYM6"/>
<dbReference type="Gene3D" id="3.40.50.300">
    <property type="entry name" value="P-loop containing nucleotide triphosphate hydrolases"/>
    <property type="match status" value="1"/>
</dbReference>
<feature type="region of interest" description="Disordered" evidence="1">
    <location>
        <begin position="402"/>
        <end position="425"/>
    </location>
</feature>
<evidence type="ECO:0000256" key="1">
    <source>
        <dbReference type="SAM" id="MobiDB-lite"/>
    </source>
</evidence>
<protein>
    <submittedName>
        <fullName evidence="2">AAA family ATPase</fullName>
    </submittedName>
</protein>
<dbReference type="OrthoDB" id="1496333at2"/>
<keyword evidence="3" id="KW-1185">Reference proteome</keyword>
<organism evidence="2 3">
    <name type="scientific">Lichenicoccus roseus</name>
    <dbReference type="NCBI Taxonomy" id="2683649"/>
    <lineage>
        <taxon>Bacteria</taxon>
        <taxon>Pseudomonadati</taxon>
        <taxon>Pseudomonadota</taxon>
        <taxon>Alphaproteobacteria</taxon>
        <taxon>Acetobacterales</taxon>
        <taxon>Acetobacteraceae</taxon>
        <taxon>Lichenicoccus</taxon>
    </lineage>
</organism>